<reference evidence="8 9" key="1">
    <citation type="submission" date="2019-12" db="EMBL/GenBank/DDBJ databases">
        <title>Auraticoccus cholistani sp. nov., an actinomycete isolated from soil of Cholistan desert.</title>
        <authorList>
            <person name="Cheema M.T."/>
        </authorList>
    </citation>
    <scope>NUCLEOTIDE SEQUENCE [LARGE SCALE GENOMIC DNA]</scope>
    <source>
        <strain evidence="8 9">F435</strain>
    </source>
</reference>
<proteinExistence type="predicted"/>
<keyword evidence="3 6" id="KW-1133">Transmembrane helix</keyword>
<keyword evidence="4 6" id="KW-0472">Membrane</keyword>
<accession>A0A6A9V135</accession>
<evidence type="ECO:0000256" key="2">
    <source>
        <dbReference type="ARBA" id="ARBA00022692"/>
    </source>
</evidence>
<comment type="subcellular location">
    <subcellularLocation>
        <location evidence="1">Membrane</location>
        <topology evidence="1">Multi-pass membrane protein</topology>
    </subcellularLocation>
</comment>
<evidence type="ECO:0000256" key="3">
    <source>
        <dbReference type="ARBA" id="ARBA00022989"/>
    </source>
</evidence>
<organism evidence="8 9">
    <name type="scientific">Auraticoccus cholistanensis</name>
    <dbReference type="NCBI Taxonomy" id="2656650"/>
    <lineage>
        <taxon>Bacteria</taxon>
        <taxon>Bacillati</taxon>
        <taxon>Actinomycetota</taxon>
        <taxon>Actinomycetes</taxon>
        <taxon>Propionibacteriales</taxon>
        <taxon>Propionibacteriaceae</taxon>
        <taxon>Auraticoccus</taxon>
    </lineage>
</organism>
<evidence type="ECO:0000256" key="1">
    <source>
        <dbReference type="ARBA" id="ARBA00004141"/>
    </source>
</evidence>
<evidence type="ECO:0000259" key="7">
    <source>
        <dbReference type="Pfam" id="PF06271"/>
    </source>
</evidence>
<keyword evidence="2 6" id="KW-0812">Transmembrane</keyword>
<evidence type="ECO:0000256" key="5">
    <source>
        <dbReference type="SAM" id="MobiDB-lite"/>
    </source>
</evidence>
<feature type="domain" description="RDD" evidence="7">
    <location>
        <begin position="20"/>
        <end position="142"/>
    </location>
</feature>
<dbReference type="Pfam" id="PF06271">
    <property type="entry name" value="RDD"/>
    <property type="match status" value="1"/>
</dbReference>
<feature type="transmembrane region" description="Helical" evidence="6">
    <location>
        <begin position="21"/>
        <end position="39"/>
    </location>
</feature>
<feature type="transmembrane region" description="Helical" evidence="6">
    <location>
        <begin position="51"/>
        <end position="71"/>
    </location>
</feature>
<dbReference type="GO" id="GO:0016020">
    <property type="term" value="C:membrane"/>
    <property type="evidence" value="ECO:0007669"/>
    <property type="project" value="UniProtKB-SubCell"/>
</dbReference>
<evidence type="ECO:0000256" key="6">
    <source>
        <dbReference type="SAM" id="Phobius"/>
    </source>
</evidence>
<feature type="region of interest" description="Disordered" evidence="5">
    <location>
        <begin position="239"/>
        <end position="260"/>
    </location>
</feature>
<evidence type="ECO:0000313" key="9">
    <source>
        <dbReference type="Proteomes" id="UP000435304"/>
    </source>
</evidence>
<dbReference type="AlphaFoldDB" id="A0A6A9V135"/>
<evidence type="ECO:0000313" key="8">
    <source>
        <dbReference type="EMBL" id="MVA76729.1"/>
    </source>
</evidence>
<dbReference type="Proteomes" id="UP000435304">
    <property type="component" value="Unassembled WGS sequence"/>
</dbReference>
<keyword evidence="9" id="KW-1185">Reference proteome</keyword>
<gene>
    <name evidence="8" type="ORF">GC722_11945</name>
</gene>
<protein>
    <submittedName>
        <fullName evidence="8">RDD family protein</fullName>
    </submittedName>
</protein>
<dbReference type="PANTHER" id="PTHR38480">
    <property type="entry name" value="SLR0254 PROTEIN"/>
    <property type="match status" value="1"/>
</dbReference>
<feature type="transmembrane region" description="Helical" evidence="6">
    <location>
        <begin position="107"/>
        <end position="129"/>
    </location>
</feature>
<evidence type="ECO:0000256" key="4">
    <source>
        <dbReference type="ARBA" id="ARBA00023136"/>
    </source>
</evidence>
<comment type="caution">
    <text evidence="8">The sequence shown here is derived from an EMBL/GenBank/DDBJ whole genome shotgun (WGS) entry which is preliminary data.</text>
</comment>
<sequence>MIITGDAVRLDLRPARLPTRALSAVVDLTWMGALVHLWTRATEGLATSGSGSNALALAGSLVITFAAPIAVETLSRGRTPGRWAMGLRVVRDDGGAIRLRHALTRWLAFWLVDFSVLTLGVLGLVVAGVHPQGRRIGDLLAGTVVVRVRAPRRPPPLPDPDPELADWMARLQLSGVPDDLLAAARTVVRRRRSLRAVPRQQLMEDLASRVWQRITPPPPRQLTSEELLVAVVAERRRRARDRSARASSVPTAEQLPAGWR</sequence>
<name>A0A6A9V135_9ACTN</name>
<dbReference type="PANTHER" id="PTHR38480:SF1">
    <property type="entry name" value="SLR0254 PROTEIN"/>
    <property type="match status" value="1"/>
</dbReference>
<dbReference type="InterPro" id="IPR010432">
    <property type="entry name" value="RDD"/>
</dbReference>
<dbReference type="EMBL" id="WPCU01000007">
    <property type="protein sequence ID" value="MVA76729.1"/>
    <property type="molecule type" value="Genomic_DNA"/>
</dbReference>
<dbReference type="RefSeq" id="WP_156610374.1">
    <property type="nucleotide sequence ID" value="NZ_WPCU01000007.1"/>
</dbReference>